<proteinExistence type="predicted"/>
<protein>
    <recommendedName>
        <fullName evidence="3">Tryptophan 2,3-dioxygenase</fullName>
    </recommendedName>
</protein>
<accession>A0A8J4A0Y5</accession>
<evidence type="ECO:0008006" key="3">
    <source>
        <dbReference type="Google" id="ProtNLM"/>
    </source>
</evidence>
<dbReference type="PANTHER" id="PTHR10138:SF0">
    <property type="entry name" value="TRYPTOPHAN 2,3-DIOXYGENASE"/>
    <property type="match status" value="1"/>
</dbReference>
<dbReference type="Pfam" id="PF03301">
    <property type="entry name" value="Trp_dioxygenase"/>
    <property type="match status" value="1"/>
</dbReference>
<gene>
    <name evidence="1" type="ORF">Voc01_087510</name>
</gene>
<dbReference type="SUPFAM" id="SSF140959">
    <property type="entry name" value="Indolic compounds 2,3-dioxygenase-like"/>
    <property type="match status" value="1"/>
</dbReference>
<sequence length="387" mass="44405">MRRHLETTWMPADCERFADLQFTNGRIVLTDAERDELAACYERASVGADGPHDETVRLLTRSFSRRDTIPEYYRYTSLHVFDWYLRQHPDDTDRAALVALHVTLSDLARVESREAGRVWRPSAETSERLHRLRTLITRVRRIVTDPGSGETVQDLVRGEFVTDSARRRRFLLSRCSGFRQSDKHDEHIFLRCVQACELVFFLVRQTAHRVVDAVGADPPLAGERLRRLGTYADLLNDIFHLLRTLTPTMFMGFREATGAASAVQSLNYHLMELVVYGHDPRKAETYDRFPHLAVLNAPALRGRRALVDVVEETGDPALRSLLDDSTRALLTWRGRHYGFGRRYLADIKGSGGTDGASYLKRYVDKTRYARTGDRTEHHDLLVDFACR</sequence>
<dbReference type="EMBL" id="BOPH01000125">
    <property type="protein sequence ID" value="GIJ73834.1"/>
    <property type="molecule type" value="Genomic_DNA"/>
</dbReference>
<dbReference type="AlphaFoldDB" id="A0A8J4A0Y5"/>
<dbReference type="Gene3D" id="1.20.58.480">
    <property type="match status" value="1"/>
</dbReference>
<keyword evidence="2" id="KW-1185">Reference proteome</keyword>
<dbReference type="PANTHER" id="PTHR10138">
    <property type="entry name" value="TRYPTOPHAN 2,3-DIOXYGENASE"/>
    <property type="match status" value="1"/>
</dbReference>
<evidence type="ECO:0000313" key="2">
    <source>
        <dbReference type="Proteomes" id="UP000635606"/>
    </source>
</evidence>
<dbReference type="RefSeq" id="WP_203933648.1">
    <property type="nucleotide sequence ID" value="NZ_BOPH01000125.1"/>
</dbReference>
<evidence type="ECO:0000313" key="1">
    <source>
        <dbReference type="EMBL" id="GIJ73834.1"/>
    </source>
</evidence>
<comment type="caution">
    <text evidence="1">The sequence shown here is derived from an EMBL/GenBank/DDBJ whole genome shotgun (WGS) entry which is preliminary data.</text>
</comment>
<dbReference type="GO" id="GO:0019441">
    <property type="term" value="P:L-tryptophan catabolic process to kynurenine"/>
    <property type="evidence" value="ECO:0007669"/>
    <property type="project" value="InterPro"/>
</dbReference>
<reference evidence="1" key="1">
    <citation type="submission" date="2021-01" db="EMBL/GenBank/DDBJ databases">
        <title>Whole genome shotgun sequence of Virgisporangium ochraceum NBRC 16418.</title>
        <authorList>
            <person name="Komaki H."/>
            <person name="Tamura T."/>
        </authorList>
    </citation>
    <scope>NUCLEOTIDE SEQUENCE</scope>
    <source>
        <strain evidence="1">NBRC 16418</strain>
    </source>
</reference>
<dbReference type="InterPro" id="IPR037217">
    <property type="entry name" value="Trp/Indoleamine_2_3_dOase-like"/>
</dbReference>
<dbReference type="GO" id="GO:0004833">
    <property type="term" value="F:L-tryptophan 2,3-dioxygenase activity"/>
    <property type="evidence" value="ECO:0007669"/>
    <property type="project" value="InterPro"/>
</dbReference>
<organism evidence="1 2">
    <name type="scientific">Virgisporangium ochraceum</name>
    <dbReference type="NCBI Taxonomy" id="65505"/>
    <lineage>
        <taxon>Bacteria</taxon>
        <taxon>Bacillati</taxon>
        <taxon>Actinomycetota</taxon>
        <taxon>Actinomycetes</taxon>
        <taxon>Micromonosporales</taxon>
        <taxon>Micromonosporaceae</taxon>
        <taxon>Virgisporangium</taxon>
    </lineage>
</organism>
<name>A0A8J4A0Y5_9ACTN</name>
<dbReference type="Proteomes" id="UP000635606">
    <property type="component" value="Unassembled WGS sequence"/>
</dbReference>
<dbReference type="GO" id="GO:0046872">
    <property type="term" value="F:metal ion binding"/>
    <property type="evidence" value="ECO:0007669"/>
    <property type="project" value="InterPro"/>
</dbReference>
<dbReference type="InterPro" id="IPR004981">
    <property type="entry name" value="Trp_2_3_dOase"/>
</dbReference>
<dbReference type="GO" id="GO:0020037">
    <property type="term" value="F:heme binding"/>
    <property type="evidence" value="ECO:0007669"/>
    <property type="project" value="InterPro"/>
</dbReference>
<dbReference type="GO" id="GO:0019442">
    <property type="term" value="P:L-tryptophan catabolic process to acetyl-CoA"/>
    <property type="evidence" value="ECO:0007669"/>
    <property type="project" value="TreeGrafter"/>
</dbReference>